<evidence type="ECO:0000313" key="3">
    <source>
        <dbReference type="EMBL" id="CAE7903073.1"/>
    </source>
</evidence>
<dbReference type="AlphaFoldDB" id="A0A813BHX3"/>
<evidence type="ECO:0000313" key="4">
    <source>
        <dbReference type="Proteomes" id="UP000601435"/>
    </source>
</evidence>
<keyword evidence="4" id="KW-1185">Reference proteome</keyword>
<keyword evidence="2" id="KW-1133">Transmembrane helix</keyword>
<feature type="transmembrane region" description="Helical" evidence="2">
    <location>
        <begin position="21"/>
        <end position="49"/>
    </location>
</feature>
<reference evidence="3" key="1">
    <citation type="submission" date="2021-02" db="EMBL/GenBank/DDBJ databases">
        <authorList>
            <person name="Dougan E. K."/>
            <person name="Rhodes N."/>
            <person name="Thang M."/>
            <person name="Chan C."/>
        </authorList>
    </citation>
    <scope>NUCLEOTIDE SEQUENCE</scope>
</reference>
<evidence type="ECO:0000256" key="2">
    <source>
        <dbReference type="SAM" id="Phobius"/>
    </source>
</evidence>
<feature type="compositionally biased region" description="Acidic residues" evidence="1">
    <location>
        <begin position="249"/>
        <end position="259"/>
    </location>
</feature>
<dbReference type="EMBL" id="CAJNJA010071140">
    <property type="protein sequence ID" value="CAE7903073.1"/>
    <property type="molecule type" value="Genomic_DNA"/>
</dbReference>
<comment type="caution">
    <text evidence="3">The sequence shown here is derived from an EMBL/GenBank/DDBJ whole genome shotgun (WGS) entry which is preliminary data.</text>
</comment>
<protein>
    <submittedName>
        <fullName evidence="3">Uncharacterized protein</fullName>
    </submittedName>
</protein>
<keyword evidence="2" id="KW-0812">Transmembrane</keyword>
<organism evidence="3 4">
    <name type="scientific">Symbiodinium necroappetens</name>
    <dbReference type="NCBI Taxonomy" id="1628268"/>
    <lineage>
        <taxon>Eukaryota</taxon>
        <taxon>Sar</taxon>
        <taxon>Alveolata</taxon>
        <taxon>Dinophyceae</taxon>
        <taxon>Suessiales</taxon>
        <taxon>Symbiodiniaceae</taxon>
        <taxon>Symbiodinium</taxon>
    </lineage>
</organism>
<name>A0A813BHX3_9DINO</name>
<proteinExistence type="predicted"/>
<evidence type="ECO:0000256" key="1">
    <source>
        <dbReference type="SAM" id="MobiDB-lite"/>
    </source>
</evidence>
<keyword evidence="2" id="KW-0472">Membrane</keyword>
<feature type="transmembrane region" description="Helical" evidence="2">
    <location>
        <begin position="104"/>
        <end position="135"/>
    </location>
</feature>
<dbReference type="Proteomes" id="UP000601435">
    <property type="component" value="Unassembled WGS sequence"/>
</dbReference>
<feature type="compositionally biased region" description="Basic and acidic residues" evidence="1">
    <location>
        <begin position="260"/>
        <end position="269"/>
    </location>
</feature>
<accession>A0A813BHX3</accession>
<gene>
    <name evidence="3" type="ORF">SNEC2469_LOCUS30452</name>
</gene>
<feature type="region of interest" description="Disordered" evidence="1">
    <location>
        <begin position="242"/>
        <end position="272"/>
    </location>
</feature>
<sequence length="306" mass="34421">MDARLGKFNFKKKNAKVVFATGYIGINISASIVSYILIVAVVTLILLPFCFSLTWNVIWRNVPMIITTFVIPKIISFVSMKLFKKCLFGPTFIKTRAGVSIYHFYMTFLSLPGGVVNAIMRFVYGLLAVLVMLPITYGANTPDFVNNWMLLDTSYRTYCGYVMLVACHNNPIMITAANRMLALKDAREKHTQAGKHWTSTRSMLLLILLRFPALRKFRKHVLEQEKKVRELLKSKGQKPLENVAVEGEKGDEDDEDSDKEEAGAKEPAVKVKGATREPWVVRSLEPATGLCYAVPCCHAVFVLTTL</sequence>
<feature type="transmembrane region" description="Helical" evidence="2">
    <location>
        <begin position="61"/>
        <end position="83"/>
    </location>
</feature>